<dbReference type="PANTHER" id="PTHR42698">
    <property type="entry name" value="GTPASE ERA"/>
    <property type="match status" value="1"/>
</dbReference>
<dbReference type="GO" id="GO:0043024">
    <property type="term" value="F:ribosomal small subunit binding"/>
    <property type="evidence" value="ECO:0007669"/>
    <property type="project" value="TreeGrafter"/>
</dbReference>
<dbReference type="Pfam" id="PF01926">
    <property type="entry name" value="MMR_HSR1"/>
    <property type="match status" value="1"/>
</dbReference>
<accession>A0A7Z8JX59</accession>
<dbReference type="GO" id="GO:0019843">
    <property type="term" value="F:rRNA binding"/>
    <property type="evidence" value="ECO:0007669"/>
    <property type="project" value="TreeGrafter"/>
</dbReference>
<dbReference type="InterPro" id="IPR027417">
    <property type="entry name" value="P-loop_NTPase"/>
</dbReference>
<dbReference type="AlphaFoldDB" id="A0A7Z8JX59"/>
<comment type="caution">
    <text evidence="2">The sequence shown here is derived from an EMBL/GenBank/DDBJ whole genome shotgun (WGS) entry which is preliminary data.</text>
</comment>
<reference evidence="2 3" key="1">
    <citation type="submission" date="2019-05" db="EMBL/GenBank/DDBJ databases">
        <title>Genome sequence of Cellulomonas hominis strain CS1.</title>
        <authorList>
            <person name="Belmont J."/>
            <person name="Maclea K.S."/>
        </authorList>
    </citation>
    <scope>NUCLEOTIDE SEQUENCE [LARGE SCALE GENOMIC DNA]</scope>
    <source>
        <strain evidence="2 3">CS1</strain>
    </source>
</reference>
<dbReference type="GO" id="GO:0000028">
    <property type="term" value="P:ribosomal small subunit assembly"/>
    <property type="evidence" value="ECO:0007669"/>
    <property type="project" value="TreeGrafter"/>
</dbReference>
<dbReference type="Gene3D" id="3.40.50.300">
    <property type="entry name" value="P-loop containing nucleotide triphosphate hydrolases"/>
    <property type="match status" value="1"/>
</dbReference>
<feature type="non-terminal residue" evidence="2">
    <location>
        <position position="294"/>
    </location>
</feature>
<evidence type="ECO:0000259" key="1">
    <source>
        <dbReference type="Pfam" id="PF01926"/>
    </source>
</evidence>
<proteinExistence type="predicted"/>
<dbReference type="RefSeq" id="WP_195969403.1">
    <property type="nucleotide sequence ID" value="NZ_SZYE01000364.1"/>
</dbReference>
<dbReference type="SUPFAM" id="SSF52540">
    <property type="entry name" value="P-loop containing nucleoside triphosphate hydrolases"/>
    <property type="match status" value="1"/>
</dbReference>
<organism evidence="2 3">
    <name type="scientific">Cellulomonas hominis</name>
    <dbReference type="NCBI Taxonomy" id="156981"/>
    <lineage>
        <taxon>Bacteria</taxon>
        <taxon>Bacillati</taxon>
        <taxon>Actinomycetota</taxon>
        <taxon>Actinomycetes</taxon>
        <taxon>Micrococcales</taxon>
        <taxon>Cellulomonadaceae</taxon>
        <taxon>Cellulomonas</taxon>
    </lineage>
</organism>
<dbReference type="InterPro" id="IPR005662">
    <property type="entry name" value="GTPase_Era-like"/>
</dbReference>
<protein>
    <submittedName>
        <fullName evidence="2">GTP-binding protein HSR1</fullName>
    </submittedName>
</protein>
<feature type="domain" description="G" evidence="1">
    <location>
        <begin position="51"/>
        <end position="184"/>
    </location>
</feature>
<dbReference type="GO" id="GO:0005829">
    <property type="term" value="C:cytosol"/>
    <property type="evidence" value="ECO:0007669"/>
    <property type="project" value="TreeGrafter"/>
</dbReference>
<gene>
    <name evidence="2" type="ORF">FA014_19645</name>
</gene>
<dbReference type="InterPro" id="IPR006073">
    <property type="entry name" value="GTP-bd"/>
</dbReference>
<evidence type="ECO:0000313" key="3">
    <source>
        <dbReference type="Proteomes" id="UP000308121"/>
    </source>
</evidence>
<dbReference type="PANTHER" id="PTHR42698:SF1">
    <property type="entry name" value="GTPASE ERA, MITOCHONDRIAL"/>
    <property type="match status" value="1"/>
</dbReference>
<sequence length="294" mass="30465">MSVPLHDRVAALTAALDAGEGRLPAATVADGRAVLARVGERAALSAEHTVVALAGATGSGKSSLMNALVGAEIAVPGVQRPTTGEALAAVRGAGAEPLLDWLGVRRRHGLPGGPGAAGSRLVLLDLPDHDSVVEAHRLRAEHLIERVDLLVWVVDPQKYADAALHERYLRPLARHADVVVLVLNQADRLAPQEVDAVLADLRRLAADDGLPGVRTLAVSARTGQGVPALRDLLDDAAERRRVAVARMTADVEVAARRVLDACGAASGRRRGRDDAGLPALADALAEAAGVPVVV</sequence>
<dbReference type="GO" id="GO:0005525">
    <property type="term" value="F:GTP binding"/>
    <property type="evidence" value="ECO:0007669"/>
    <property type="project" value="InterPro"/>
</dbReference>
<dbReference type="Proteomes" id="UP000308121">
    <property type="component" value="Unassembled WGS sequence"/>
</dbReference>
<name>A0A7Z8JX59_9CELL</name>
<evidence type="ECO:0000313" key="2">
    <source>
        <dbReference type="EMBL" id="TKR21837.1"/>
    </source>
</evidence>
<dbReference type="EMBL" id="SZYE01000364">
    <property type="protein sequence ID" value="TKR21837.1"/>
    <property type="molecule type" value="Genomic_DNA"/>
</dbReference>